<keyword evidence="4" id="KW-1185">Reference proteome</keyword>
<dbReference type="STRING" id="515849.A0A090D444"/>
<dbReference type="GO" id="GO:0006281">
    <property type="term" value="P:DNA repair"/>
    <property type="evidence" value="ECO:0007669"/>
    <property type="project" value="TreeGrafter"/>
</dbReference>
<dbReference type="AlphaFoldDB" id="A0A090D444"/>
<dbReference type="InterPro" id="IPR053000">
    <property type="entry name" value="WSS1-like_metalloprotease"/>
</dbReference>
<dbReference type="Proteomes" id="UP000001197">
    <property type="component" value="Chromosome 1"/>
</dbReference>
<proteinExistence type="predicted"/>
<dbReference type="InParanoid" id="A0A090D444"/>
<reference evidence="3 4" key="1">
    <citation type="journal article" date="2008" name="Genome Biol.">
        <title>The genome sequence of the model ascomycete fungus Podospora anserina.</title>
        <authorList>
            <person name="Espagne E."/>
            <person name="Lespinet O."/>
            <person name="Malagnac F."/>
            <person name="Da Silva C."/>
            <person name="Jaillon O."/>
            <person name="Porcel B.M."/>
            <person name="Couloux A."/>
            <person name="Aury J.-M."/>
            <person name="Segurens B."/>
            <person name="Poulain J."/>
            <person name="Anthouard V."/>
            <person name="Grossetete S."/>
            <person name="Khalili H."/>
            <person name="Coppin E."/>
            <person name="Dequard-Chablat M."/>
            <person name="Picard M."/>
            <person name="Contamine V."/>
            <person name="Arnaise S."/>
            <person name="Bourdais A."/>
            <person name="Berteaux-Lecellier V."/>
            <person name="Gautheret D."/>
            <person name="de Vries R.P."/>
            <person name="Battaglia E."/>
            <person name="Coutinho P.M."/>
            <person name="Danchin E.G.J."/>
            <person name="Henrissat B."/>
            <person name="El Khoury R."/>
            <person name="Sainsard-Chanet A."/>
            <person name="Boivin A."/>
            <person name="Pinan-Lucarre B."/>
            <person name="Sellem C.H."/>
            <person name="Debuchy R."/>
            <person name="Wincker P."/>
            <person name="Weissenbach J."/>
            <person name="Silar P."/>
        </authorList>
    </citation>
    <scope>NUCLEOTIDE SEQUENCE [LARGE SCALE GENOMIC DNA]</scope>
    <source>
        <strain evidence="4">S / ATCC MYA-4624 / DSM 980 / FGSC 10383</strain>
    </source>
</reference>
<protein>
    <recommendedName>
        <fullName evidence="2">WLM domain-containing protein</fullName>
    </recommendedName>
</protein>
<feature type="domain" description="WLM" evidence="2">
    <location>
        <begin position="10"/>
        <end position="246"/>
    </location>
</feature>
<dbReference type="InterPro" id="IPR013536">
    <property type="entry name" value="WLM_dom"/>
</dbReference>
<dbReference type="PANTHER" id="PTHR46622:SF1">
    <property type="entry name" value="DNA-DEPENDENT METALLOPROTEASE WSS1"/>
    <property type="match status" value="1"/>
</dbReference>
<feature type="compositionally biased region" description="Low complexity" evidence="1">
    <location>
        <begin position="384"/>
        <end position="398"/>
    </location>
</feature>
<evidence type="ECO:0000313" key="4">
    <source>
        <dbReference type="Proteomes" id="UP000001197"/>
    </source>
</evidence>
<dbReference type="Pfam" id="PF08325">
    <property type="entry name" value="WLM"/>
    <property type="match status" value="1"/>
</dbReference>
<dbReference type="Gene3D" id="3.30.2010.10">
    <property type="entry name" value="Metalloproteases ('zincins'), catalytic domain"/>
    <property type="match status" value="1"/>
</dbReference>
<feature type="compositionally biased region" description="Acidic residues" evidence="1">
    <location>
        <begin position="303"/>
        <end position="312"/>
    </location>
</feature>
<accession>A0A090D444</accession>
<dbReference type="PANTHER" id="PTHR46622">
    <property type="entry name" value="DNA-DEPENDENT METALLOPROTEASE WSS1"/>
    <property type="match status" value="1"/>
</dbReference>
<evidence type="ECO:0000313" key="3">
    <source>
        <dbReference type="EMBL" id="CDP23413.1"/>
    </source>
</evidence>
<feature type="compositionally biased region" description="Acidic residues" evidence="1">
    <location>
        <begin position="260"/>
        <end position="275"/>
    </location>
</feature>
<organism evidence="3 4">
    <name type="scientific">Podospora anserina (strain S / ATCC MYA-4624 / DSM 980 / FGSC 10383)</name>
    <name type="common">Pleurage anserina</name>
    <dbReference type="NCBI Taxonomy" id="515849"/>
    <lineage>
        <taxon>Eukaryota</taxon>
        <taxon>Fungi</taxon>
        <taxon>Dikarya</taxon>
        <taxon>Ascomycota</taxon>
        <taxon>Pezizomycotina</taxon>
        <taxon>Sordariomycetes</taxon>
        <taxon>Sordariomycetidae</taxon>
        <taxon>Sordariales</taxon>
        <taxon>Podosporaceae</taxon>
        <taxon>Podospora</taxon>
        <taxon>Podospora anserina</taxon>
    </lineage>
</organism>
<feature type="region of interest" description="Disordered" evidence="1">
    <location>
        <begin position="215"/>
        <end position="398"/>
    </location>
</feature>
<evidence type="ECO:0000256" key="1">
    <source>
        <dbReference type="SAM" id="MobiDB-lite"/>
    </source>
</evidence>
<name>A0A090D444_PODAN</name>
<dbReference type="EMBL" id="FO904936">
    <property type="protein sequence ID" value="CDP23413.1"/>
    <property type="molecule type" value="Genomic_DNA"/>
</dbReference>
<dbReference type="GO" id="GO:0008237">
    <property type="term" value="F:metallopeptidase activity"/>
    <property type="evidence" value="ECO:0007669"/>
    <property type="project" value="TreeGrafter"/>
</dbReference>
<evidence type="ECO:0000259" key="2">
    <source>
        <dbReference type="PROSITE" id="PS51397"/>
    </source>
</evidence>
<feature type="compositionally biased region" description="Basic and acidic residues" evidence="1">
    <location>
        <begin position="246"/>
        <end position="259"/>
    </location>
</feature>
<reference evidence="4" key="2">
    <citation type="journal article" date="2014" name="Genetics">
        <title>Maintaining two mating types: Structure of the mating type locus and its role in heterokaryosis in Podospora anserina.</title>
        <authorList>
            <person name="Grognet P."/>
            <person name="Bidard F."/>
            <person name="Kuchly C."/>
            <person name="Tong L.C.H."/>
            <person name="Coppin E."/>
            <person name="Benkhali J.A."/>
            <person name="Couloux A."/>
            <person name="Wincker P."/>
            <person name="Debuchy R."/>
            <person name="Silar P."/>
        </authorList>
    </citation>
    <scope>GENOME REANNOTATION</scope>
    <source>
        <strain evidence="4">S / ATCC MYA-4624 / DSM 980 / FGSC 10383</strain>
    </source>
</reference>
<sequence length="471" mass="52083">MPLGIQRLNAKKSQPNDRIIFIKPIPGPHEAIAQDFLERIAAQCVPIMRQHHLSVTSLEEFPPNREFVGRNFNAGEVIQLVLKSHSGRWLPFNYVQMVMMHELAHNKQMNHSKAFWQVRNQFADELRGWWQRGFTGEGLWGRGALLSTGEWERNAVGEGEVLPEHLCGGTYRSRRGGRKRKVKVDWREQRERRILKKFGAGGEKLGEDEAVKKELEKGKKVKGKPRVAGSGRGRELRAAAALARLEQGRKGEGEVKKEEGEEDETDSGDEYEEDVSQGPDAVDFDGKKLLDGKGQGMVKVCDDENPNDQDAQDELRELQSFGRIKKEPGTGSLILNSVKPTPIKPDTSSEKRPPVPNPPPPKQKVQAQSPNTKLLHPKAEQSQPLKLKTPAPLPTTATTKPTTCPTCSFDNEPISAICAICSNVLNPARVSDSWACTSTTCTGTKYRNAGDVGICGVCGARKPQAILADQA</sequence>
<dbReference type="PROSITE" id="PS51397">
    <property type="entry name" value="WLM"/>
    <property type="match status" value="1"/>
</dbReference>
<dbReference type="eggNOG" id="KOG4842">
    <property type="taxonomic scope" value="Eukaryota"/>
</dbReference>
<dbReference type="GO" id="GO:0005634">
    <property type="term" value="C:nucleus"/>
    <property type="evidence" value="ECO:0007669"/>
    <property type="project" value="TreeGrafter"/>
</dbReference>